<reference evidence="1" key="1">
    <citation type="submission" date="2020-11" db="EMBL/GenBank/DDBJ databases">
        <authorList>
            <consortium name="DOE Joint Genome Institute"/>
            <person name="Ahrendt S."/>
            <person name="Riley R."/>
            <person name="Andreopoulos W."/>
            <person name="Labutti K."/>
            <person name="Pangilinan J."/>
            <person name="Ruiz-Duenas F.J."/>
            <person name="Barrasa J.M."/>
            <person name="Sanchez-Garcia M."/>
            <person name="Camarero S."/>
            <person name="Miyauchi S."/>
            <person name="Serrano A."/>
            <person name="Linde D."/>
            <person name="Babiker R."/>
            <person name="Drula E."/>
            <person name="Ayuso-Fernandez I."/>
            <person name="Pacheco R."/>
            <person name="Padilla G."/>
            <person name="Ferreira P."/>
            <person name="Barriuso J."/>
            <person name="Kellner H."/>
            <person name="Castanera R."/>
            <person name="Alfaro M."/>
            <person name="Ramirez L."/>
            <person name="Pisabarro A.G."/>
            <person name="Kuo A."/>
            <person name="Tritt A."/>
            <person name="Lipzen A."/>
            <person name="He G."/>
            <person name="Yan M."/>
            <person name="Ng V."/>
            <person name="Cullen D."/>
            <person name="Martin F."/>
            <person name="Rosso M.-N."/>
            <person name="Henrissat B."/>
            <person name="Hibbett D."/>
            <person name="Martinez A.T."/>
            <person name="Grigoriev I.V."/>
        </authorList>
    </citation>
    <scope>NUCLEOTIDE SEQUENCE</scope>
    <source>
        <strain evidence="1">CBS 506.95</strain>
    </source>
</reference>
<accession>A0A9P6EB31</accession>
<dbReference type="Proteomes" id="UP000807306">
    <property type="component" value="Unassembled WGS sequence"/>
</dbReference>
<gene>
    <name evidence="1" type="ORF">CPB83DRAFT_858876</name>
</gene>
<sequence length="90" mass="10066">MSKTSFLFHEHIGRYRSPFSASFSALATALSHIQHILGLTTRVHRSMLSAANVDGYVRVNPYNLNLDEGSHCLPVNFYLYVAKRSPQPCG</sequence>
<keyword evidence="2" id="KW-1185">Reference proteome</keyword>
<evidence type="ECO:0000313" key="2">
    <source>
        <dbReference type="Proteomes" id="UP000807306"/>
    </source>
</evidence>
<proteinExistence type="predicted"/>
<evidence type="ECO:0000313" key="1">
    <source>
        <dbReference type="EMBL" id="KAF9525779.1"/>
    </source>
</evidence>
<comment type="caution">
    <text evidence="1">The sequence shown here is derived from an EMBL/GenBank/DDBJ whole genome shotgun (WGS) entry which is preliminary data.</text>
</comment>
<dbReference type="AlphaFoldDB" id="A0A9P6EB31"/>
<dbReference type="EMBL" id="MU157879">
    <property type="protein sequence ID" value="KAF9525779.1"/>
    <property type="molecule type" value="Genomic_DNA"/>
</dbReference>
<protein>
    <submittedName>
        <fullName evidence="1">Uncharacterized protein</fullName>
    </submittedName>
</protein>
<organism evidence="1 2">
    <name type="scientific">Crepidotus variabilis</name>
    <dbReference type="NCBI Taxonomy" id="179855"/>
    <lineage>
        <taxon>Eukaryota</taxon>
        <taxon>Fungi</taxon>
        <taxon>Dikarya</taxon>
        <taxon>Basidiomycota</taxon>
        <taxon>Agaricomycotina</taxon>
        <taxon>Agaricomycetes</taxon>
        <taxon>Agaricomycetidae</taxon>
        <taxon>Agaricales</taxon>
        <taxon>Agaricineae</taxon>
        <taxon>Crepidotaceae</taxon>
        <taxon>Crepidotus</taxon>
    </lineage>
</organism>
<name>A0A9P6EB31_9AGAR</name>